<feature type="chain" id="PRO_5032724950" description="Parallel beta helix pectate lyase-like protein" evidence="1">
    <location>
        <begin position="32"/>
        <end position="822"/>
    </location>
</feature>
<dbReference type="InterPro" id="IPR011050">
    <property type="entry name" value="Pectin_lyase_fold/virulence"/>
</dbReference>
<protein>
    <recommendedName>
        <fullName evidence="4">Parallel beta helix pectate lyase-like protein</fullName>
    </recommendedName>
</protein>
<sequence length="822" mass="85202">MSTVPYARRLLILPAWLVACLLLAAAMPVRADEHCVGSVSELQAALNEAADPANDEATTTVHLKQGTYHIGTTSLVGNHAHEFNELLLLGGYNSDCSVRTVNPDNTVFDADGAGIVHIDPLHDLWIEGIAFRNIGPPFNEVLVIPADDDVIVRIRNDAFIGTKADVYGANVSGVHLRFVNNRVSAMPADGYSAVEILGVDSARVIGNTISGNASVHGMLICTSSGVQLIDNIGWNNNGDDFRVIDDCSNGDNEPGDALFKYNVYQDVTLHEIAGSGSNLPDADPLFVNAAGGNFRLQAASPAVNSGVADSYMADVDLDGHARVIGSAVDRGAYEAQVDDTIPATRTVTNTNDSGAGSLRQAILDANANPDYSFITFDIPGACPQVISLASALPSITQGVRIDAWSQPGSRSNTNTTGDNAMRCVILEGNGVIATGLDFAGTASTQFWLQGIAIGGFTGSGLRLGGGTDDLVWGNQFGGKVGATTVPGNGNGIALTMVATSASIGGDAPVQRNVVAGSSGNGISIGSISFFSSTGNEIVNNLIGTFGSETAAAGNGTGIRITTSGNVVRDNVIVNSASDGVMLSGAGANGNTIEHNRIGRTDHLCISIPVPHCFSDLAPNQRHGLRVENDAHDNIVSANSVWNSGNMGISVGGSGKGNRLSANSVYASAFYGIDLDGSGLNDNDADANAANLPNRGLNYPTILRAYGGKRTGWVEGSLDSIADSYLIQVFTSAAADNEPNGEGEVYLRSGIASIFSAPAGQNGHTTFRIAFNSPTVALAGRRLALTAIDSAGNTSEFSFSAPYLCDVIFRNGVDDAENETCAQ</sequence>
<dbReference type="Proteomes" id="UP000550401">
    <property type="component" value="Unassembled WGS sequence"/>
</dbReference>
<organism evidence="2 3">
    <name type="scientific">Dokdonella fugitiva</name>
    <dbReference type="NCBI Taxonomy" id="328517"/>
    <lineage>
        <taxon>Bacteria</taxon>
        <taxon>Pseudomonadati</taxon>
        <taxon>Pseudomonadota</taxon>
        <taxon>Gammaproteobacteria</taxon>
        <taxon>Lysobacterales</taxon>
        <taxon>Rhodanobacteraceae</taxon>
        <taxon>Dokdonella</taxon>
    </lineage>
</organism>
<name>A0A839F1R8_9GAMM</name>
<reference evidence="2 3" key="1">
    <citation type="submission" date="2020-07" db="EMBL/GenBank/DDBJ databases">
        <title>Genomic Encyclopedia of Type Strains, Phase IV (KMG-V): Genome sequencing to study the core and pangenomes of soil and plant-associated prokaryotes.</title>
        <authorList>
            <person name="Whitman W."/>
        </authorList>
    </citation>
    <scope>NUCLEOTIDE SEQUENCE [LARGE SCALE GENOMIC DNA]</scope>
    <source>
        <strain evidence="2 3">RH2WT43</strain>
    </source>
</reference>
<evidence type="ECO:0008006" key="4">
    <source>
        <dbReference type="Google" id="ProtNLM"/>
    </source>
</evidence>
<dbReference type="InterPro" id="IPR012334">
    <property type="entry name" value="Pectin_lyas_fold"/>
</dbReference>
<dbReference type="EMBL" id="JACGXL010000001">
    <property type="protein sequence ID" value="MBA8887050.1"/>
    <property type="molecule type" value="Genomic_DNA"/>
</dbReference>
<keyword evidence="1" id="KW-0732">Signal</keyword>
<evidence type="ECO:0000256" key="1">
    <source>
        <dbReference type="SAM" id="SignalP"/>
    </source>
</evidence>
<comment type="caution">
    <text evidence="2">The sequence shown here is derived from an EMBL/GenBank/DDBJ whole genome shotgun (WGS) entry which is preliminary data.</text>
</comment>
<gene>
    <name evidence="2" type="ORF">FHW12_001241</name>
</gene>
<dbReference type="InterPro" id="IPR059226">
    <property type="entry name" value="Choice_anch_Q_dom"/>
</dbReference>
<evidence type="ECO:0000313" key="3">
    <source>
        <dbReference type="Proteomes" id="UP000550401"/>
    </source>
</evidence>
<dbReference type="SMART" id="SM00710">
    <property type="entry name" value="PbH1"/>
    <property type="match status" value="8"/>
</dbReference>
<feature type="signal peptide" evidence="1">
    <location>
        <begin position="1"/>
        <end position="31"/>
    </location>
</feature>
<dbReference type="NCBIfam" id="NF041518">
    <property type="entry name" value="choice_anch_Q"/>
    <property type="match status" value="1"/>
</dbReference>
<dbReference type="AlphaFoldDB" id="A0A839F1R8"/>
<dbReference type="Gene3D" id="2.160.20.10">
    <property type="entry name" value="Single-stranded right-handed beta-helix, Pectin lyase-like"/>
    <property type="match status" value="3"/>
</dbReference>
<keyword evidence="3" id="KW-1185">Reference proteome</keyword>
<dbReference type="RefSeq" id="WP_182530074.1">
    <property type="nucleotide sequence ID" value="NZ_JACGXL010000001.1"/>
</dbReference>
<proteinExistence type="predicted"/>
<evidence type="ECO:0000313" key="2">
    <source>
        <dbReference type="EMBL" id="MBA8887050.1"/>
    </source>
</evidence>
<dbReference type="InterPro" id="IPR006626">
    <property type="entry name" value="PbH1"/>
</dbReference>
<dbReference type="SUPFAM" id="SSF51126">
    <property type="entry name" value="Pectin lyase-like"/>
    <property type="match status" value="2"/>
</dbReference>
<accession>A0A839F1R8</accession>